<gene>
    <name evidence="2" type="ORF">K7395_06575</name>
</gene>
<evidence type="ECO:0000313" key="3">
    <source>
        <dbReference type="Proteomes" id="UP001056079"/>
    </source>
</evidence>
<name>A0ABY4UVS4_STRFL</name>
<proteinExistence type="inferred from homology"/>
<dbReference type="Proteomes" id="UP001056079">
    <property type="component" value="Chromosome"/>
</dbReference>
<dbReference type="InterPro" id="IPR008794">
    <property type="entry name" value="Pro_racemase_fam"/>
</dbReference>
<dbReference type="Pfam" id="PF05544">
    <property type="entry name" value="Pro_racemase"/>
    <property type="match status" value="1"/>
</dbReference>
<dbReference type="PANTHER" id="PTHR33442:SF1">
    <property type="entry name" value="TRANS-3-HYDROXY-L-PROLINE DEHYDRATASE"/>
    <property type="match status" value="1"/>
</dbReference>
<dbReference type="RefSeq" id="WP_010072437.1">
    <property type="nucleotide sequence ID" value="NZ_CP098609.1"/>
</dbReference>
<comment type="similarity">
    <text evidence="1">Belongs to the proline racemase family.</text>
</comment>
<dbReference type="PANTHER" id="PTHR33442">
    <property type="entry name" value="TRANS-3-HYDROXY-L-PROLINE DEHYDRATASE"/>
    <property type="match status" value="1"/>
</dbReference>
<keyword evidence="3" id="KW-1185">Reference proteome</keyword>
<evidence type="ECO:0000313" key="2">
    <source>
        <dbReference type="EMBL" id="USC46424.1"/>
    </source>
</evidence>
<reference evidence="2" key="1">
    <citation type="submission" date="2021-08" db="EMBL/GenBank/DDBJ databases">
        <title>DNA methylation of m4C regulates biosynthesis of daptomycin in Streptomyces roseosporus L30.</title>
        <authorList>
            <person name="Fang J.-L."/>
        </authorList>
    </citation>
    <scope>NUCLEOTIDE SEQUENCE</scope>
    <source>
        <strain evidence="2">L30</strain>
    </source>
</reference>
<organism evidence="2 3">
    <name type="scientific">Streptomyces filamentosus</name>
    <name type="common">Streptomyces roseosporus</name>
    <dbReference type="NCBI Taxonomy" id="67294"/>
    <lineage>
        <taxon>Bacteria</taxon>
        <taxon>Bacillati</taxon>
        <taxon>Actinomycetota</taxon>
        <taxon>Actinomycetes</taxon>
        <taxon>Kitasatosporales</taxon>
        <taxon>Streptomycetaceae</taxon>
        <taxon>Streptomyces</taxon>
    </lineage>
</organism>
<accession>A0ABY4UVS4</accession>
<dbReference type="SFLD" id="SFLDS00028">
    <property type="entry name" value="Proline_Racemase"/>
    <property type="match status" value="1"/>
</dbReference>
<dbReference type="SUPFAM" id="SSF54506">
    <property type="entry name" value="Diaminopimelate epimerase-like"/>
    <property type="match status" value="1"/>
</dbReference>
<dbReference type="Gene3D" id="3.10.310.10">
    <property type="entry name" value="Diaminopimelate Epimerase, Chain A, domain 1"/>
    <property type="match status" value="2"/>
</dbReference>
<dbReference type="PIRSF" id="PIRSF029792">
    <property type="entry name" value="Pro_racemase"/>
    <property type="match status" value="1"/>
</dbReference>
<evidence type="ECO:0000256" key="1">
    <source>
        <dbReference type="ARBA" id="ARBA00007529"/>
    </source>
</evidence>
<dbReference type="EMBL" id="CP098609">
    <property type="protein sequence ID" value="USC46424.1"/>
    <property type="molecule type" value="Genomic_DNA"/>
</dbReference>
<protein>
    <submittedName>
        <fullName evidence="2">Proline racemase family protein</fullName>
    </submittedName>
</protein>
<sequence>MTAGPNGGLYTGPIDTADWHSGGEPFRIVSGSPPAVTGPGLTVAERRTAAIADAGAQWTRALLCGEPRGHADMYGAFLVPPDDAGAHLGALFWHKDGFSTACGHGTIALGAWAVATGRVPAPADGTTDVVIDVPSGRVTASVRTAGGRVADVTFVNVPGHVHARGVEVTTSYGTLTVDIAFGGAMYAVLPVAALGTGLRVRPRDVTALIAAGREIRDALNAADAARHPDDPRLSGVYGTVFTEDAGPPVERPDGTRQLHHRNVTVFADGQVDRSPCGSGTAARVALLADSGALRPGDELRHESVVGSVFHARIERPATVHGRPAVVPAVTGTAYATGTGRFTVDPDDTLVPGFVLR</sequence>